<accession>A0ABU1URC1</accession>
<name>A0ABU1URC1_9ACTN</name>
<dbReference type="Gene3D" id="3.30.420.40">
    <property type="match status" value="2"/>
</dbReference>
<dbReference type="Proteomes" id="UP001257739">
    <property type="component" value="Unassembled WGS sequence"/>
</dbReference>
<dbReference type="RefSeq" id="WP_309971753.1">
    <property type="nucleotide sequence ID" value="NZ_JAVDWH010000001.1"/>
</dbReference>
<proteinExistence type="predicted"/>
<dbReference type="InterPro" id="IPR022496">
    <property type="entry name" value="T6A_TsaB"/>
</dbReference>
<evidence type="ECO:0000259" key="1">
    <source>
        <dbReference type="Pfam" id="PF00814"/>
    </source>
</evidence>
<dbReference type="CDD" id="cd24032">
    <property type="entry name" value="ASKHA_NBD_TsaB"/>
    <property type="match status" value="1"/>
</dbReference>
<dbReference type="SUPFAM" id="SSF53067">
    <property type="entry name" value="Actin-like ATPase domain"/>
    <property type="match status" value="2"/>
</dbReference>
<dbReference type="EMBL" id="JAVDWH010000001">
    <property type="protein sequence ID" value="MDR7087728.1"/>
    <property type="molecule type" value="Genomic_DNA"/>
</dbReference>
<feature type="domain" description="Gcp-like" evidence="1">
    <location>
        <begin position="33"/>
        <end position="133"/>
    </location>
</feature>
<dbReference type="InterPro" id="IPR043129">
    <property type="entry name" value="ATPase_NBD"/>
</dbReference>
<gene>
    <name evidence="2" type="ORF">J2X11_002567</name>
</gene>
<evidence type="ECO:0000313" key="2">
    <source>
        <dbReference type="EMBL" id="MDR7087728.1"/>
    </source>
</evidence>
<dbReference type="Pfam" id="PF00814">
    <property type="entry name" value="TsaD"/>
    <property type="match status" value="1"/>
</dbReference>
<comment type="caution">
    <text evidence="2">The sequence shown here is derived from an EMBL/GenBank/DDBJ whole genome shotgun (WGS) entry which is preliminary data.</text>
</comment>
<organism evidence="2 3">
    <name type="scientific">Aeromicrobium panaciterrae</name>
    <dbReference type="NCBI Taxonomy" id="363861"/>
    <lineage>
        <taxon>Bacteria</taxon>
        <taxon>Bacillati</taxon>
        <taxon>Actinomycetota</taxon>
        <taxon>Actinomycetes</taxon>
        <taxon>Propionibacteriales</taxon>
        <taxon>Nocardioidaceae</taxon>
        <taxon>Aeromicrobium</taxon>
    </lineage>
</organism>
<sequence length="211" mass="21746">MLLLAFDTATPAITVAVHDGSTVVGEATGHGAMAHGELLAPAIRDAMEQAGAAMADLTDVAVGVGPGPFTGLRVGVVTALTLGSTLGLVQHGVCSLDIVAADVHADTEFLVATDARRKEVYWARYGADGARLDGPHVSFPADLANQHPDLLTYGRGGDLYADVLRPAGEAQDPRASALASAVVAGRVIELPLEPLYLRRPDAVPAIVNNRA</sequence>
<dbReference type="InterPro" id="IPR000905">
    <property type="entry name" value="Gcp-like_dom"/>
</dbReference>
<reference evidence="2 3" key="1">
    <citation type="submission" date="2023-07" db="EMBL/GenBank/DDBJ databases">
        <title>Sorghum-associated microbial communities from plants grown in Nebraska, USA.</title>
        <authorList>
            <person name="Schachtman D."/>
        </authorList>
    </citation>
    <scope>NUCLEOTIDE SEQUENCE [LARGE SCALE GENOMIC DNA]</scope>
    <source>
        <strain evidence="2 3">BE248</strain>
    </source>
</reference>
<protein>
    <submittedName>
        <fullName evidence="2">tRNA threonylcarbamoyl adenosine modification protein YeaZ</fullName>
    </submittedName>
</protein>
<dbReference type="NCBIfam" id="TIGR03725">
    <property type="entry name" value="T6A_YeaZ"/>
    <property type="match status" value="1"/>
</dbReference>
<evidence type="ECO:0000313" key="3">
    <source>
        <dbReference type="Proteomes" id="UP001257739"/>
    </source>
</evidence>
<keyword evidence="3" id="KW-1185">Reference proteome</keyword>